<dbReference type="InterPro" id="IPR052249">
    <property type="entry name" value="Roquin_domain"/>
</dbReference>
<dbReference type="SMART" id="SM00184">
    <property type="entry name" value="RING"/>
    <property type="match status" value="1"/>
</dbReference>
<dbReference type="GO" id="GO:0000209">
    <property type="term" value="P:protein polyubiquitination"/>
    <property type="evidence" value="ECO:0007669"/>
    <property type="project" value="TreeGrafter"/>
</dbReference>
<organism evidence="7 8">
    <name type="scientific">Rotaria sordida</name>
    <dbReference type="NCBI Taxonomy" id="392033"/>
    <lineage>
        <taxon>Eukaryota</taxon>
        <taxon>Metazoa</taxon>
        <taxon>Spiralia</taxon>
        <taxon>Gnathifera</taxon>
        <taxon>Rotifera</taxon>
        <taxon>Eurotatoria</taxon>
        <taxon>Bdelloidea</taxon>
        <taxon>Philodinida</taxon>
        <taxon>Philodinidae</taxon>
        <taxon>Rotaria</taxon>
    </lineage>
</organism>
<gene>
    <name evidence="7" type="ORF">JXQ802_LOCUS53116</name>
    <name evidence="6" type="ORF">PYM288_LOCUS36747</name>
</gene>
<protein>
    <recommendedName>
        <fullName evidence="5">RING-type domain-containing protein</fullName>
    </recommendedName>
</protein>
<dbReference type="GO" id="GO:0035613">
    <property type="term" value="F:RNA stem-loop binding"/>
    <property type="evidence" value="ECO:0007669"/>
    <property type="project" value="TreeGrafter"/>
</dbReference>
<keyword evidence="3" id="KW-0862">Zinc</keyword>
<dbReference type="PROSITE" id="PS00518">
    <property type="entry name" value="ZF_RING_1"/>
    <property type="match status" value="1"/>
</dbReference>
<dbReference type="GO" id="GO:0006511">
    <property type="term" value="P:ubiquitin-dependent protein catabolic process"/>
    <property type="evidence" value="ECO:0007669"/>
    <property type="project" value="TreeGrafter"/>
</dbReference>
<dbReference type="GO" id="GO:0010494">
    <property type="term" value="C:cytoplasmic stress granule"/>
    <property type="evidence" value="ECO:0007669"/>
    <property type="project" value="TreeGrafter"/>
</dbReference>
<reference evidence="7" key="1">
    <citation type="submission" date="2021-02" db="EMBL/GenBank/DDBJ databases">
        <authorList>
            <person name="Nowell W R."/>
        </authorList>
    </citation>
    <scope>NUCLEOTIDE SEQUENCE</scope>
</reference>
<dbReference type="GO" id="GO:0003729">
    <property type="term" value="F:mRNA binding"/>
    <property type="evidence" value="ECO:0007669"/>
    <property type="project" value="TreeGrafter"/>
</dbReference>
<keyword evidence="8" id="KW-1185">Reference proteome</keyword>
<accession>A0A816DSL0</accession>
<evidence type="ECO:0000313" key="7">
    <source>
        <dbReference type="EMBL" id="CAF1640476.1"/>
    </source>
</evidence>
<sequence length="416" mass="48756">MSLSKQSIQSYYMEFLRCAKCSHDFQYENPLYYPITLPICGHTMCKQCINIIRNETKCPQDQISFEINHTPIDQLPINYPLLMIFYDSSNLPKDKEQRHGQCPSYMKLDIITKLDFGTIEKFIGEISLMFKRIINDRGCQLIFSRSTIRKIFNLLNFQFIDCKNQLKILKAINNLAKYISIDFIVHYQDHQQLIQYIQSTIGLRFEQIVQPDMIEKILKVITLVNEKRPASSEKNLVHVVLHEICGNNPYSIIENVQFIVGVLSKACCFDKKQNGKLWSSLYVKSKYENYENLREVFDSTFIRMIIEKGFIMSSEQLSSLLYGDIKFEVAINTIIKKFLTSDTCTIFIQKLLQMLIIAGVEQNDLLKFETNFKYLLKIDLNINNNNNKDNRSSWLNIAFVIQQFREGLECLPYFNQ</sequence>
<evidence type="ECO:0000313" key="8">
    <source>
        <dbReference type="Proteomes" id="UP000663870"/>
    </source>
</evidence>
<name>A0A816DSL0_9BILA</name>
<dbReference type="EMBL" id="CAJNOL010009011">
    <property type="protein sequence ID" value="CAF1640476.1"/>
    <property type="molecule type" value="Genomic_DNA"/>
</dbReference>
<dbReference type="Proteomes" id="UP000663854">
    <property type="component" value="Unassembled WGS sequence"/>
</dbReference>
<evidence type="ECO:0000259" key="5">
    <source>
        <dbReference type="PROSITE" id="PS50089"/>
    </source>
</evidence>
<keyword evidence="2 4" id="KW-0863">Zinc-finger</keyword>
<dbReference type="PANTHER" id="PTHR13139">
    <property type="entry name" value="RING FINGER AND CCCH-TYPE ZINC FINGER DOMAIN-CONTAINING PROTEIN"/>
    <property type="match status" value="1"/>
</dbReference>
<dbReference type="InterPro" id="IPR013083">
    <property type="entry name" value="Znf_RING/FYVE/PHD"/>
</dbReference>
<evidence type="ECO:0000256" key="4">
    <source>
        <dbReference type="PROSITE-ProRule" id="PRU00175"/>
    </source>
</evidence>
<dbReference type="InterPro" id="IPR001841">
    <property type="entry name" value="Znf_RING"/>
</dbReference>
<evidence type="ECO:0000313" key="6">
    <source>
        <dbReference type="EMBL" id="CAF1455927.1"/>
    </source>
</evidence>
<dbReference type="AlphaFoldDB" id="A0A816DSL0"/>
<evidence type="ECO:0000256" key="1">
    <source>
        <dbReference type="ARBA" id="ARBA00022723"/>
    </source>
</evidence>
<evidence type="ECO:0000256" key="2">
    <source>
        <dbReference type="ARBA" id="ARBA00022771"/>
    </source>
</evidence>
<dbReference type="InterPro" id="IPR017907">
    <property type="entry name" value="Znf_RING_CS"/>
</dbReference>
<dbReference type="GO" id="GO:0008270">
    <property type="term" value="F:zinc ion binding"/>
    <property type="evidence" value="ECO:0007669"/>
    <property type="project" value="UniProtKB-KW"/>
</dbReference>
<dbReference type="Pfam" id="PF18386">
    <property type="entry name" value="ROQ_II"/>
    <property type="match status" value="1"/>
</dbReference>
<dbReference type="Gene3D" id="3.30.40.10">
    <property type="entry name" value="Zinc/RING finger domain, C3HC4 (zinc finger)"/>
    <property type="match status" value="1"/>
</dbReference>
<evidence type="ECO:0000256" key="3">
    <source>
        <dbReference type="ARBA" id="ARBA00022833"/>
    </source>
</evidence>
<dbReference type="Proteomes" id="UP000663870">
    <property type="component" value="Unassembled WGS sequence"/>
</dbReference>
<dbReference type="GO" id="GO:0000288">
    <property type="term" value="P:nuclear-transcribed mRNA catabolic process, deadenylation-dependent decay"/>
    <property type="evidence" value="ECO:0007669"/>
    <property type="project" value="TreeGrafter"/>
</dbReference>
<dbReference type="Gene3D" id="1.20.120.1790">
    <property type="match status" value="1"/>
</dbReference>
<dbReference type="PANTHER" id="PTHR13139:SF54">
    <property type="entry name" value="RING-TYPE E3 UBIQUITIN TRANSFERASE"/>
    <property type="match status" value="1"/>
</dbReference>
<comment type="caution">
    <text evidence="7">The sequence shown here is derived from an EMBL/GenBank/DDBJ whole genome shotgun (WGS) entry which is preliminary data.</text>
</comment>
<dbReference type="EMBL" id="CAJNOH010007362">
    <property type="protein sequence ID" value="CAF1455927.1"/>
    <property type="molecule type" value="Genomic_DNA"/>
</dbReference>
<proteinExistence type="predicted"/>
<dbReference type="SUPFAM" id="SSF57850">
    <property type="entry name" value="RING/U-box"/>
    <property type="match status" value="1"/>
</dbReference>
<dbReference type="PROSITE" id="PS50089">
    <property type="entry name" value="ZF_RING_2"/>
    <property type="match status" value="1"/>
</dbReference>
<feature type="domain" description="RING-type" evidence="5">
    <location>
        <begin position="18"/>
        <end position="62"/>
    </location>
</feature>
<dbReference type="GO" id="GO:0003725">
    <property type="term" value="F:double-stranded RNA binding"/>
    <property type="evidence" value="ECO:0007669"/>
    <property type="project" value="TreeGrafter"/>
</dbReference>
<dbReference type="GO" id="GO:0061630">
    <property type="term" value="F:ubiquitin protein ligase activity"/>
    <property type="evidence" value="ECO:0007669"/>
    <property type="project" value="TreeGrafter"/>
</dbReference>
<keyword evidence="1" id="KW-0479">Metal-binding</keyword>
<dbReference type="InterPro" id="IPR041523">
    <property type="entry name" value="ROQ_II"/>
</dbReference>